<dbReference type="Pfam" id="PF13372">
    <property type="entry name" value="Alginate_exp"/>
    <property type="match status" value="1"/>
</dbReference>
<evidence type="ECO:0000256" key="1">
    <source>
        <dbReference type="SAM" id="MobiDB-lite"/>
    </source>
</evidence>
<comment type="caution">
    <text evidence="3">The sequence shown here is derived from an EMBL/GenBank/DDBJ whole genome shotgun (WGS) entry which is preliminary data.</text>
</comment>
<dbReference type="EMBL" id="RRUE01000001">
    <property type="protein sequence ID" value="RRN44914.1"/>
    <property type="molecule type" value="Genomic_DNA"/>
</dbReference>
<feature type="compositionally biased region" description="Polar residues" evidence="1">
    <location>
        <begin position="28"/>
        <end position="42"/>
    </location>
</feature>
<gene>
    <name evidence="3" type="ORF">EHV23_01135</name>
</gene>
<feature type="domain" description="Alginate export" evidence="2">
    <location>
        <begin position="132"/>
        <end position="481"/>
    </location>
</feature>
<proteinExistence type="predicted"/>
<evidence type="ECO:0000313" key="4">
    <source>
        <dbReference type="Proteomes" id="UP000270261"/>
    </source>
</evidence>
<dbReference type="InterPro" id="IPR025388">
    <property type="entry name" value="Alginate_export_dom"/>
</dbReference>
<reference evidence="3 4" key="1">
    <citation type="submission" date="2018-11" db="EMBL/GenBank/DDBJ databases">
        <title>Genome sequencing of Lautropia sp. KCOM 2505 (= ChDC F240).</title>
        <authorList>
            <person name="Kook J.-K."/>
            <person name="Park S.-N."/>
            <person name="Lim Y.K."/>
        </authorList>
    </citation>
    <scope>NUCLEOTIDE SEQUENCE [LARGE SCALE GENOMIC DNA]</scope>
    <source>
        <strain evidence="3 4">KCOM 2505</strain>
    </source>
</reference>
<feature type="region of interest" description="Disordered" evidence="1">
    <location>
        <begin position="1"/>
        <end position="76"/>
    </location>
</feature>
<feature type="compositionally biased region" description="Low complexity" evidence="1">
    <location>
        <begin position="64"/>
        <end position="76"/>
    </location>
</feature>
<dbReference type="Proteomes" id="UP000270261">
    <property type="component" value="Unassembled WGS sequence"/>
</dbReference>
<dbReference type="Gene3D" id="2.40.160.100">
    <property type="match status" value="1"/>
</dbReference>
<dbReference type="InterPro" id="IPR053728">
    <property type="entry name" value="Alginate_Permeability_Chnl"/>
</dbReference>
<organism evidence="3 4">
    <name type="scientific">Lautropia dentalis</name>
    <dbReference type="NCBI Taxonomy" id="2490857"/>
    <lineage>
        <taxon>Bacteria</taxon>
        <taxon>Pseudomonadati</taxon>
        <taxon>Pseudomonadota</taxon>
        <taxon>Betaproteobacteria</taxon>
        <taxon>Burkholderiales</taxon>
        <taxon>Burkholderiaceae</taxon>
        <taxon>Lautropia</taxon>
    </lineage>
</organism>
<evidence type="ECO:0000259" key="2">
    <source>
        <dbReference type="Pfam" id="PF13372"/>
    </source>
</evidence>
<sequence>MPPRTDPAPRASSMPCTDGAGRPARQGKTGSTRMHGSMAPQTTHDRRRSMNQNPHSPHRPGAPAPSSQPASSCWPATSVRPATFCRPALRPLAALLLGTALLGNAQAGAPIKWQKPGWDFLPRISLEYDRLKNRDLRGSGERTKSDTVPEFRLVSRYQHDSRWGFVGDFELYESIERETGSPTDRQTRLEVTQLFAEAQLQEYGARARLGRWSIDDERTWFFDTQFDGLNATLDYGPYQLDTFVARYSNWRSDLFNRHTKHEKGADVVGALGTWWMTEDHKIILKGLHQEEDNDDLRLTHVAGGSLNEGDPHLQHWAMASYVSGKEKGRRVRGEAIDLGATLFLDDRSGWSPRATLGYAWGSGDDGEGVDTSHHQTGWQSNKSYMGAEIDFKTYGTVLDPQLSNIHVLTAGVGITPMKKSSLDLVFHHYRQDKTTELTRTDLRPRADLQDRRTLGNGIDLVWGWKPTKEWKIQAYTGMFMPSGRFRASSRDGAGKSSNAWAAGFEVKYYPGRK</sequence>
<evidence type="ECO:0000313" key="3">
    <source>
        <dbReference type="EMBL" id="RRN44914.1"/>
    </source>
</evidence>
<protein>
    <recommendedName>
        <fullName evidence="2">Alginate export domain-containing protein</fullName>
    </recommendedName>
</protein>
<name>A0A426FQK9_9BURK</name>
<dbReference type="AlphaFoldDB" id="A0A426FQK9"/>
<keyword evidence="4" id="KW-1185">Reference proteome</keyword>
<accession>A0A426FQK9</accession>